<gene>
    <name evidence="1" type="ORF">H5410_048017</name>
</gene>
<reference evidence="1 2" key="1">
    <citation type="submission" date="2020-09" db="EMBL/GenBank/DDBJ databases">
        <title>De no assembly of potato wild relative species, Solanum commersonii.</title>
        <authorList>
            <person name="Cho K."/>
        </authorList>
    </citation>
    <scope>NUCLEOTIDE SEQUENCE [LARGE SCALE GENOMIC DNA]</scope>
    <source>
        <strain evidence="1">LZ3.2</strain>
        <tissue evidence="1">Leaf</tissue>
    </source>
</reference>
<dbReference type="Proteomes" id="UP000824120">
    <property type="component" value="Chromosome 9"/>
</dbReference>
<name>A0A9J5XJ32_SOLCO</name>
<protein>
    <submittedName>
        <fullName evidence="1">Uncharacterized protein</fullName>
    </submittedName>
</protein>
<evidence type="ECO:0000313" key="1">
    <source>
        <dbReference type="EMBL" id="KAG5587583.1"/>
    </source>
</evidence>
<organism evidence="1 2">
    <name type="scientific">Solanum commersonii</name>
    <name type="common">Commerson's wild potato</name>
    <name type="synonym">Commerson's nightshade</name>
    <dbReference type="NCBI Taxonomy" id="4109"/>
    <lineage>
        <taxon>Eukaryota</taxon>
        <taxon>Viridiplantae</taxon>
        <taxon>Streptophyta</taxon>
        <taxon>Embryophyta</taxon>
        <taxon>Tracheophyta</taxon>
        <taxon>Spermatophyta</taxon>
        <taxon>Magnoliopsida</taxon>
        <taxon>eudicotyledons</taxon>
        <taxon>Gunneridae</taxon>
        <taxon>Pentapetalae</taxon>
        <taxon>asterids</taxon>
        <taxon>lamiids</taxon>
        <taxon>Solanales</taxon>
        <taxon>Solanaceae</taxon>
        <taxon>Solanoideae</taxon>
        <taxon>Solaneae</taxon>
        <taxon>Solanum</taxon>
    </lineage>
</organism>
<accession>A0A9J5XJ32</accession>
<evidence type="ECO:0000313" key="2">
    <source>
        <dbReference type="Proteomes" id="UP000824120"/>
    </source>
</evidence>
<keyword evidence="2" id="KW-1185">Reference proteome</keyword>
<dbReference type="EMBL" id="JACXVP010000009">
    <property type="protein sequence ID" value="KAG5587583.1"/>
    <property type="molecule type" value="Genomic_DNA"/>
</dbReference>
<dbReference type="AlphaFoldDB" id="A0A9J5XJ32"/>
<proteinExistence type="predicted"/>
<sequence>MPARTTPFTNNGGTIKKVVVSLEPNGPEALREDNISKNEVVVLFGGKTCLGVCQFSGKSMLL</sequence>
<comment type="caution">
    <text evidence="1">The sequence shown here is derived from an EMBL/GenBank/DDBJ whole genome shotgun (WGS) entry which is preliminary data.</text>
</comment>